<accession>A0A165EPH3</accession>
<dbReference type="InParanoid" id="A0A165EPH3"/>
<sequence>MWVGTQRAEDGGTSDGEHGEHGGGRARGSVDGDWAGAGGDTTGYHWRLKTVHTPGTHAGPTAAHDSLSIPLGPPTAYRTPQSRAYFTALSPWRQTLMSRRLGRVHCTRGEHAWAGHVPHLLEDACAATPSRRGRPHHRTAPRPSP</sequence>
<dbReference type="EMBL" id="KV423998">
    <property type="protein sequence ID" value="KZT55271.1"/>
    <property type="molecule type" value="Genomic_DNA"/>
</dbReference>
<dbReference type="AlphaFoldDB" id="A0A165EPH3"/>
<evidence type="ECO:0000313" key="3">
    <source>
        <dbReference type="Proteomes" id="UP000076842"/>
    </source>
</evidence>
<evidence type="ECO:0000313" key="2">
    <source>
        <dbReference type="EMBL" id="KZT55271.1"/>
    </source>
</evidence>
<name>A0A165EPH3_9BASI</name>
<keyword evidence="3" id="KW-1185">Reference proteome</keyword>
<feature type="compositionally biased region" description="Basic and acidic residues" evidence="1">
    <location>
        <begin position="7"/>
        <end position="23"/>
    </location>
</feature>
<gene>
    <name evidence="2" type="ORF">CALCODRAFT_357746</name>
</gene>
<feature type="region of interest" description="Disordered" evidence="1">
    <location>
        <begin position="1"/>
        <end position="38"/>
    </location>
</feature>
<protein>
    <submittedName>
        <fullName evidence="2">Uncharacterized protein</fullName>
    </submittedName>
</protein>
<reference evidence="2 3" key="1">
    <citation type="journal article" date="2016" name="Mol. Biol. Evol.">
        <title>Comparative Genomics of Early-Diverging Mushroom-Forming Fungi Provides Insights into the Origins of Lignocellulose Decay Capabilities.</title>
        <authorList>
            <person name="Nagy L.G."/>
            <person name="Riley R."/>
            <person name="Tritt A."/>
            <person name="Adam C."/>
            <person name="Daum C."/>
            <person name="Floudas D."/>
            <person name="Sun H."/>
            <person name="Yadav J.S."/>
            <person name="Pangilinan J."/>
            <person name="Larsson K.H."/>
            <person name="Matsuura K."/>
            <person name="Barry K."/>
            <person name="Labutti K."/>
            <person name="Kuo R."/>
            <person name="Ohm R.A."/>
            <person name="Bhattacharya S.S."/>
            <person name="Shirouzu T."/>
            <person name="Yoshinaga Y."/>
            <person name="Martin F.M."/>
            <person name="Grigoriev I.V."/>
            <person name="Hibbett D.S."/>
        </authorList>
    </citation>
    <scope>NUCLEOTIDE SEQUENCE [LARGE SCALE GENOMIC DNA]</scope>
    <source>
        <strain evidence="2 3">HHB12733</strain>
    </source>
</reference>
<feature type="region of interest" description="Disordered" evidence="1">
    <location>
        <begin position="51"/>
        <end position="75"/>
    </location>
</feature>
<proteinExistence type="predicted"/>
<evidence type="ECO:0000256" key="1">
    <source>
        <dbReference type="SAM" id="MobiDB-lite"/>
    </source>
</evidence>
<dbReference type="Proteomes" id="UP000076842">
    <property type="component" value="Unassembled WGS sequence"/>
</dbReference>
<organism evidence="2 3">
    <name type="scientific">Calocera cornea HHB12733</name>
    <dbReference type="NCBI Taxonomy" id="1353952"/>
    <lineage>
        <taxon>Eukaryota</taxon>
        <taxon>Fungi</taxon>
        <taxon>Dikarya</taxon>
        <taxon>Basidiomycota</taxon>
        <taxon>Agaricomycotina</taxon>
        <taxon>Dacrymycetes</taxon>
        <taxon>Dacrymycetales</taxon>
        <taxon>Dacrymycetaceae</taxon>
        <taxon>Calocera</taxon>
    </lineage>
</organism>